<proteinExistence type="predicted"/>
<dbReference type="Proteomes" id="UP000050417">
    <property type="component" value="Unassembled WGS sequence"/>
</dbReference>
<dbReference type="SMART" id="SM00534">
    <property type="entry name" value="MUTSac"/>
    <property type="match status" value="1"/>
</dbReference>
<name>A0A0P6X358_9CHLR</name>
<keyword evidence="2" id="KW-0067">ATP-binding</keyword>
<dbReference type="GO" id="GO:0005524">
    <property type="term" value="F:ATP binding"/>
    <property type="evidence" value="ECO:0007669"/>
    <property type="project" value="UniProtKB-KW"/>
</dbReference>
<dbReference type="InterPro" id="IPR027417">
    <property type="entry name" value="P-loop_NTPase"/>
</dbReference>
<reference evidence="5 6" key="1">
    <citation type="submission" date="2015-07" db="EMBL/GenBank/DDBJ databases">
        <title>Genome sequence of Ornatilinea apprima DSM 23815.</title>
        <authorList>
            <person name="Hemp J."/>
            <person name="Ward L.M."/>
            <person name="Pace L.A."/>
            <person name="Fischer W.W."/>
        </authorList>
    </citation>
    <scope>NUCLEOTIDE SEQUENCE [LARGE SCALE GENOMIC DNA]</scope>
    <source>
        <strain evidence="5 6">P3M-1</strain>
    </source>
</reference>
<dbReference type="GO" id="GO:0006298">
    <property type="term" value="P:mismatch repair"/>
    <property type="evidence" value="ECO:0007669"/>
    <property type="project" value="InterPro"/>
</dbReference>
<dbReference type="Gene3D" id="3.40.50.300">
    <property type="entry name" value="P-loop containing nucleotide triphosphate hydrolases"/>
    <property type="match status" value="1"/>
</dbReference>
<sequence length="511" mass="59331">MTFQSILFEQQPDHTQIGSAIMPPYFPDLNLDQVIDAIVFGRREYNLRPFFYSPLKDVETVRYRQEVARDLENNSVFESIKTFAEKMIMMRRYLGLVEKLEFHYHREGWFLEAALVYCEAVSDLAEDLSRAPIKSRGFIAFREYLNNYVHSPYYHTLRTETEQRKAALSTIRYTLIIKDRKIIVRRYQSEINYSREVERTFEKFKQGAVKDYRSKLRKASGMNHVEGQILDYVARLHPEPFADLDQYCKMHQNFLDETIRVFDQEVQFYVAYLEFIQKIKLAGLKFCYPEVSAVSKEISEVDGFDIALANKLTGENAAVICNDIFLTGKERIIIVSGPNQGGKTTFARMFGQIHYLGSLGLPVPGRHARLFLFDNLFTHFEKEENIQNLRGKLQDDLVRMHKILKQATPASIVIMNEVFTSTTLKDAVYLSNKVMEKIIQLDLLCVCVTFLDELASLNGKTVSMVSTIVPKNPALRTFKVIRRRADGLAYALNIAEKYHLTHDLLKERIKR</sequence>
<dbReference type="SUPFAM" id="SSF52540">
    <property type="entry name" value="P-loop containing nucleoside triphosphate hydrolases"/>
    <property type="match status" value="1"/>
</dbReference>
<organism evidence="5 6">
    <name type="scientific">Ornatilinea apprima</name>
    <dbReference type="NCBI Taxonomy" id="1134406"/>
    <lineage>
        <taxon>Bacteria</taxon>
        <taxon>Bacillati</taxon>
        <taxon>Chloroflexota</taxon>
        <taxon>Anaerolineae</taxon>
        <taxon>Anaerolineales</taxon>
        <taxon>Anaerolineaceae</taxon>
        <taxon>Ornatilinea</taxon>
    </lineage>
</organism>
<dbReference type="PANTHER" id="PTHR11361">
    <property type="entry name" value="DNA MISMATCH REPAIR PROTEIN MUTS FAMILY MEMBER"/>
    <property type="match status" value="1"/>
</dbReference>
<keyword evidence="6" id="KW-1185">Reference proteome</keyword>
<dbReference type="GO" id="GO:0140664">
    <property type="term" value="F:ATP-dependent DNA damage sensor activity"/>
    <property type="evidence" value="ECO:0007669"/>
    <property type="project" value="InterPro"/>
</dbReference>
<dbReference type="Pfam" id="PF00488">
    <property type="entry name" value="MutS_V"/>
    <property type="match status" value="1"/>
</dbReference>
<evidence type="ECO:0000256" key="1">
    <source>
        <dbReference type="ARBA" id="ARBA00022741"/>
    </source>
</evidence>
<evidence type="ECO:0000256" key="2">
    <source>
        <dbReference type="ARBA" id="ARBA00022840"/>
    </source>
</evidence>
<dbReference type="GO" id="GO:0030983">
    <property type="term" value="F:mismatched DNA binding"/>
    <property type="evidence" value="ECO:0007669"/>
    <property type="project" value="InterPro"/>
</dbReference>
<evidence type="ECO:0000256" key="3">
    <source>
        <dbReference type="ARBA" id="ARBA00023125"/>
    </source>
</evidence>
<dbReference type="PANTHER" id="PTHR11361:SF34">
    <property type="entry name" value="DNA MISMATCH REPAIR PROTEIN MSH1, MITOCHONDRIAL"/>
    <property type="match status" value="1"/>
</dbReference>
<dbReference type="InterPro" id="IPR000432">
    <property type="entry name" value="DNA_mismatch_repair_MutS_C"/>
</dbReference>
<dbReference type="STRING" id="1134406.ADN00_08995"/>
<gene>
    <name evidence="5" type="ORF">ADN00_08995</name>
</gene>
<dbReference type="InterPro" id="IPR045076">
    <property type="entry name" value="MutS"/>
</dbReference>
<accession>A0A0P6X358</accession>
<keyword evidence="3" id="KW-0238">DNA-binding</keyword>
<dbReference type="RefSeq" id="WP_075062663.1">
    <property type="nucleotide sequence ID" value="NZ_LGCL01000023.1"/>
</dbReference>
<dbReference type="EMBL" id="LGCL01000023">
    <property type="protein sequence ID" value="KPL77265.1"/>
    <property type="molecule type" value="Genomic_DNA"/>
</dbReference>
<dbReference type="PATRIC" id="fig|1134406.4.peg.4033"/>
<dbReference type="OrthoDB" id="9808166at2"/>
<evidence type="ECO:0000259" key="4">
    <source>
        <dbReference type="SMART" id="SM00534"/>
    </source>
</evidence>
<dbReference type="GO" id="GO:0005829">
    <property type="term" value="C:cytosol"/>
    <property type="evidence" value="ECO:0007669"/>
    <property type="project" value="TreeGrafter"/>
</dbReference>
<evidence type="ECO:0000313" key="6">
    <source>
        <dbReference type="Proteomes" id="UP000050417"/>
    </source>
</evidence>
<protein>
    <submittedName>
        <fullName evidence="5">DNA mismatch repair protein MutS</fullName>
    </submittedName>
</protein>
<comment type="caution">
    <text evidence="5">The sequence shown here is derived from an EMBL/GenBank/DDBJ whole genome shotgun (WGS) entry which is preliminary data.</text>
</comment>
<dbReference type="AlphaFoldDB" id="A0A0P6X358"/>
<evidence type="ECO:0000313" key="5">
    <source>
        <dbReference type="EMBL" id="KPL77265.1"/>
    </source>
</evidence>
<feature type="domain" description="DNA mismatch repair proteins mutS family" evidence="4">
    <location>
        <begin position="330"/>
        <end position="510"/>
    </location>
</feature>
<keyword evidence="1" id="KW-0547">Nucleotide-binding</keyword>